<dbReference type="KEGG" id="lnn:F0161_01190"/>
<evidence type="ECO:0000256" key="3">
    <source>
        <dbReference type="ARBA" id="ARBA00023163"/>
    </source>
</evidence>
<evidence type="ECO:0000313" key="6">
    <source>
        <dbReference type="Proteomes" id="UP000325295"/>
    </source>
</evidence>
<dbReference type="InterPro" id="IPR036390">
    <property type="entry name" value="WH_DNA-bd_sf"/>
</dbReference>
<dbReference type="RefSeq" id="WP_150203284.1">
    <property type="nucleotide sequence ID" value="NZ_CAUQTN010000115.1"/>
</dbReference>
<evidence type="ECO:0000313" key="5">
    <source>
        <dbReference type="EMBL" id="QER66618.1"/>
    </source>
</evidence>
<dbReference type="PANTHER" id="PTHR42756:SF1">
    <property type="entry name" value="TRANSCRIPTIONAL REPRESSOR OF EMRAB OPERON"/>
    <property type="match status" value="1"/>
</dbReference>
<dbReference type="Proteomes" id="UP000325295">
    <property type="component" value="Chromosome"/>
</dbReference>
<keyword evidence="2" id="KW-0238">DNA-binding</keyword>
<keyword evidence="1" id="KW-0805">Transcription regulation</keyword>
<evidence type="ECO:0000256" key="1">
    <source>
        <dbReference type="ARBA" id="ARBA00023015"/>
    </source>
</evidence>
<evidence type="ECO:0000256" key="2">
    <source>
        <dbReference type="ARBA" id="ARBA00023125"/>
    </source>
</evidence>
<dbReference type="GO" id="GO:0003677">
    <property type="term" value="F:DNA binding"/>
    <property type="evidence" value="ECO:0007669"/>
    <property type="project" value="UniProtKB-KW"/>
</dbReference>
<feature type="domain" description="HTH marR-type" evidence="4">
    <location>
        <begin position="25"/>
        <end position="131"/>
    </location>
</feature>
<reference evidence="5 6" key="1">
    <citation type="submission" date="2019-09" db="EMBL/GenBank/DDBJ databases">
        <title>Complete Genome Sequence of Lactobacillus nenjiangensis SH-Y15, isolated from sauerkraut.</title>
        <authorList>
            <person name="Yang H."/>
        </authorList>
    </citation>
    <scope>NUCLEOTIDE SEQUENCE [LARGE SCALE GENOMIC DNA]</scope>
    <source>
        <strain evidence="5 6">SH-Y15</strain>
    </source>
</reference>
<dbReference type="GO" id="GO:0003700">
    <property type="term" value="F:DNA-binding transcription factor activity"/>
    <property type="evidence" value="ECO:0007669"/>
    <property type="project" value="InterPro"/>
</dbReference>
<dbReference type="AlphaFoldDB" id="A0A5P1X2Q4"/>
<dbReference type="Pfam" id="PF12802">
    <property type="entry name" value="MarR_2"/>
    <property type="match status" value="1"/>
</dbReference>
<dbReference type="InterPro" id="IPR036388">
    <property type="entry name" value="WH-like_DNA-bd_sf"/>
</dbReference>
<dbReference type="InterPro" id="IPR000835">
    <property type="entry name" value="HTH_MarR-typ"/>
</dbReference>
<name>A0A5P1X2Q4_9LACO</name>
<dbReference type="EMBL" id="CP043939">
    <property type="protein sequence ID" value="QER66618.1"/>
    <property type="molecule type" value="Genomic_DNA"/>
</dbReference>
<organism evidence="5 6">
    <name type="scientific">Paucilactobacillus nenjiangensis</name>
    <dbReference type="NCBI Taxonomy" id="1296540"/>
    <lineage>
        <taxon>Bacteria</taxon>
        <taxon>Bacillati</taxon>
        <taxon>Bacillota</taxon>
        <taxon>Bacilli</taxon>
        <taxon>Lactobacillales</taxon>
        <taxon>Lactobacillaceae</taxon>
        <taxon>Paucilactobacillus</taxon>
    </lineage>
</organism>
<dbReference type="Gene3D" id="1.10.10.10">
    <property type="entry name" value="Winged helix-like DNA-binding domain superfamily/Winged helix DNA-binding domain"/>
    <property type="match status" value="1"/>
</dbReference>
<dbReference type="SMART" id="SM00347">
    <property type="entry name" value="HTH_MARR"/>
    <property type="match status" value="1"/>
</dbReference>
<keyword evidence="3" id="KW-0804">Transcription</keyword>
<dbReference type="OrthoDB" id="2297442at2"/>
<gene>
    <name evidence="5" type="ORF">F0161_01190</name>
</gene>
<dbReference type="SUPFAM" id="SSF46785">
    <property type="entry name" value="Winged helix' DNA-binding domain"/>
    <property type="match status" value="1"/>
</dbReference>
<sequence length="146" mass="17218">MDKKFFSPQIKILNTLIEKELDKHLMAQEAGFTSTQMSVVMYLFDHRDETIQQNDLDTEFRLSRPTINGIIKRLVEKDAIRLEKSPKDSRAKQIILQPRIIDDFKQHQSEFERDMTNLELRMFAGMNEQEIIQFKASIATIIKNMQ</sequence>
<keyword evidence="6" id="KW-1185">Reference proteome</keyword>
<accession>A0A5P1X2Q4</accession>
<protein>
    <submittedName>
        <fullName evidence="5">MarR family transcriptional regulator</fullName>
    </submittedName>
</protein>
<evidence type="ECO:0000259" key="4">
    <source>
        <dbReference type="SMART" id="SM00347"/>
    </source>
</evidence>
<proteinExistence type="predicted"/>
<dbReference type="PANTHER" id="PTHR42756">
    <property type="entry name" value="TRANSCRIPTIONAL REGULATOR, MARR"/>
    <property type="match status" value="1"/>
</dbReference>